<dbReference type="AlphaFoldDB" id="A0A9X8Y7V8"/>
<keyword evidence="3 6" id="KW-0812">Transmembrane</keyword>
<feature type="transmembrane region" description="Helical" evidence="6">
    <location>
        <begin position="148"/>
        <end position="167"/>
    </location>
</feature>
<dbReference type="InterPro" id="IPR026022">
    <property type="entry name" value="PhoU_dom"/>
</dbReference>
<dbReference type="NCBIfam" id="NF037997">
    <property type="entry name" value="Na_Pi_symport"/>
    <property type="match status" value="1"/>
</dbReference>
<dbReference type="PANTHER" id="PTHR10010">
    <property type="entry name" value="SOLUTE CARRIER FAMILY 34 SODIUM PHOSPHATE , MEMBER 2-RELATED"/>
    <property type="match status" value="1"/>
</dbReference>
<dbReference type="InterPro" id="IPR004633">
    <property type="entry name" value="NaPi_cotrn-rel/YqeW-like"/>
</dbReference>
<feature type="domain" description="PhoU" evidence="7">
    <location>
        <begin position="360"/>
        <end position="444"/>
    </location>
</feature>
<dbReference type="SUPFAM" id="SSF109755">
    <property type="entry name" value="PhoU-like"/>
    <property type="match status" value="1"/>
</dbReference>
<evidence type="ECO:0000256" key="3">
    <source>
        <dbReference type="ARBA" id="ARBA00022692"/>
    </source>
</evidence>
<proteinExistence type="predicted"/>
<keyword evidence="5 6" id="KW-0472">Membrane</keyword>
<keyword evidence="4 6" id="KW-1133">Transmembrane helix</keyword>
<name>A0A9X8Y7V8_9FIRM</name>
<evidence type="ECO:0000259" key="7">
    <source>
        <dbReference type="Pfam" id="PF01895"/>
    </source>
</evidence>
<dbReference type="GO" id="GO:0005436">
    <property type="term" value="F:sodium:phosphate symporter activity"/>
    <property type="evidence" value="ECO:0007669"/>
    <property type="project" value="InterPro"/>
</dbReference>
<comment type="subcellular location">
    <subcellularLocation>
        <location evidence="1">Cell membrane</location>
        <topology evidence="1">Multi-pass membrane protein</topology>
    </subcellularLocation>
</comment>
<dbReference type="Pfam" id="PF02690">
    <property type="entry name" value="Na_Pi_cotrans"/>
    <property type="match status" value="1"/>
</dbReference>
<feature type="transmembrane region" description="Helical" evidence="6">
    <location>
        <begin position="112"/>
        <end position="136"/>
    </location>
</feature>
<evidence type="ECO:0000313" key="9">
    <source>
        <dbReference type="Proteomes" id="UP000294682"/>
    </source>
</evidence>
<dbReference type="InterPro" id="IPR038078">
    <property type="entry name" value="PhoU-like_sf"/>
</dbReference>
<feature type="transmembrane region" description="Helical" evidence="6">
    <location>
        <begin position="86"/>
        <end position="106"/>
    </location>
</feature>
<feature type="transmembrane region" description="Helical" evidence="6">
    <location>
        <begin position="295"/>
        <end position="314"/>
    </location>
</feature>
<feature type="transmembrane region" description="Helical" evidence="6">
    <location>
        <begin position="257"/>
        <end position="275"/>
    </location>
</feature>
<evidence type="ECO:0000256" key="1">
    <source>
        <dbReference type="ARBA" id="ARBA00004651"/>
    </source>
</evidence>
<gene>
    <name evidence="8" type="ORF">EDD78_108127</name>
</gene>
<evidence type="ECO:0000256" key="4">
    <source>
        <dbReference type="ARBA" id="ARBA00022989"/>
    </source>
</evidence>
<keyword evidence="9" id="KW-1185">Reference proteome</keyword>
<sequence>MDFFSLVTMLGGLALFLYGMSILGSGLEKVSGGRLESALEKLTKNTLSSVLFGALVTAAVQSSSATTVVVVGLVNARVMKLRQAIGVIMGANIGTTITAHILRLAGVDSSNFLIQFFKPTTLAPLFAIIGVLLFMSSKRTVKKDVGQILLGFGILFTGMITMSDAVAPLADMPGFAKLFSMFENPVLGVIVGTLVTAVIQSSSASVGILQALSSTGVITCASAFPIIMGQNIGTCITPILASIGASKNAKRTAMVHLTFNILGTVIFLAATYLFQYTIGFPFWNDPISMGGIANFHTIFNVTITLLFLPFVGLLERIVCTMIKDDPTGEDEEEAVVVQLDDRLLVSPGLALEYVHKATVQMGKLALKNFSNSIKQFEKLDLKREERMRENEDTIDKLESRLGIYLLKLSERELTESESRQVSQTLQVISEFERIGDYSMNNAQCALRLYDDKANFSQKALGELQVLSEAVGEIIEKAICSFEEQDVAVAATIEPLEQVIDLVEETLKERHILRLRDGSCSIEAGFPYVETLSSLERIADHCSNVGVHVITHQNAEQGIDRHDYLREVHLGTSKTYAELYQDYDKKYYSRIAPQG</sequence>
<dbReference type="EMBL" id="SLUK01000008">
    <property type="protein sequence ID" value="TCL42814.1"/>
    <property type="molecule type" value="Genomic_DNA"/>
</dbReference>
<dbReference type="NCBIfam" id="TIGR00704">
    <property type="entry name" value="NaPi_cotrn_rel"/>
    <property type="match status" value="1"/>
</dbReference>
<feature type="domain" description="PhoU" evidence="7">
    <location>
        <begin position="466"/>
        <end position="544"/>
    </location>
</feature>
<dbReference type="Proteomes" id="UP000294682">
    <property type="component" value="Unassembled WGS sequence"/>
</dbReference>
<keyword evidence="2" id="KW-1003">Cell membrane</keyword>
<dbReference type="OrthoDB" id="9763003at2"/>
<evidence type="ECO:0000313" key="8">
    <source>
        <dbReference type="EMBL" id="TCL42814.1"/>
    </source>
</evidence>
<protein>
    <submittedName>
        <fullName evidence="8">Phosphate:Na+ symporter</fullName>
    </submittedName>
</protein>
<dbReference type="RefSeq" id="WP_079699837.1">
    <property type="nucleotide sequence ID" value="NZ_SLUK01000008.1"/>
</dbReference>
<evidence type="ECO:0000256" key="6">
    <source>
        <dbReference type="SAM" id="Phobius"/>
    </source>
</evidence>
<feature type="transmembrane region" description="Helical" evidence="6">
    <location>
        <begin position="50"/>
        <end position="74"/>
    </location>
</feature>
<evidence type="ECO:0000256" key="5">
    <source>
        <dbReference type="ARBA" id="ARBA00023136"/>
    </source>
</evidence>
<dbReference type="Pfam" id="PF01895">
    <property type="entry name" value="PhoU"/>
    <property type="match status" value="2"/>
</dbReference>
<comment type="caution">
    <text evidence="8">The sequence shown here is derived from an EMBL/GenBank/DDBJ whole genome shotgun (WGS) entry which is preliminary data.</text>
</comment>
<accession>A0A9X8Y7V8</accession>
<dbReference type="Gene3D" id="1.20.58.220">
    <property type="entry name" value="Phosphate transport system protein phou homolog 2, domain 2"/>
    <property type="match status" value="1"/>
</dbReference>
<dbReference type="GO" id="GO:0005886">
    <property type="term" value="C:plasma membrane"/>
    <property type="evidence" value="ECO:0007669"/>
    <property type="project" value="UniProtKB-SubCell"/>
</dbReference>
<reference evidence="8 9" key="1">
    <citation type="submission" date="2019-03" db="EMBL/GenBank/DDBJ databases">
        <title>Genomic Encyclopedia of Type Strains, Phase IV (KMG-IV): sequencing the most valuable type-strain genomes for metagenomic binning, comparative biology and taxonomic classification.</title>
        <authorList>
            <person name="Goeker M."/>
        </authorList>
    </citation>
    <scope>NUCLEOTIDE SEQUENCE [LARGE SCALE GENOMIC DNA]</scope>
    <source>
        <strain evidence="8 9">DSM 100433</strain>
    </source>
</reference>
<dbReference type="InterPro" id="IPR003841">
    <property type="entry name" value="Na/Pi_transpt"/>
</dbReference>
<evidence type="ECO:0000256" key="2">
    <source>
        <dbReference type="ARBA" id="ARBA00022475"/>
    </source>
</evidence>
<dbReference type="PANTHER" id="PTHR10010:SF46">
    <property type="entry name" value="SODIUM-DEPENDENT PHOSPHATE TRANSPORT PROTEIN 2B"/>
    <property type="match status" value="1"/>
</dbReference>
<organism evidence="8 9">
    <name type="scientific">Harryflintia acetispora</name>
    <dbReference type="NCBI Taxonomy" id="1849041"/>
    <lineage>
        <taxon>Bacteria</taxon>
        <taxon>Bacillati</taxon>
        <taxon>Bacillota</taxon>
        <taxon>Clostridia</taxon>
        <taxon>Eubacteriales</taxon>
        <taxon>Oscillospiraceae</taxon>
        <taxon>Harryflintia</taxon>
    </lineage>
</organism>
<feature type="transmembrane region" description="Helical" evidence="6">
    <location>
        <begin position="187"/>
        <end position="209"/>
    </location>
</feature>
<dbReference type="GO" id="GO:0044341">
    <property type="term" value="P:sodium-dependent phosphate transport"/>
    <property type="evidence" value="ECO:0007669"/>
    <property type="project" value="InterPro"/>
</dbReference>